<dbReference type="GO" id="GO:0006351">
    <property type="term" value="P:DNA-templated transcription"/>
    <property type="evidence" value="ECO:0007669"/>
    <property type="project" value="InterPro"/>
</dbReference>
<dbReference type="Pfam" id="PF00172">
    <property type="entry name" value="Zn_clus"/>
    <property type="match status" value="1"/>
</dbReference>
<evidence type="ECO:0000256" key="1">
    <source>
        <dbReference type="ARBA" id="ARBA00022723"/>
    </source>
</evidence>
<dbReference type="PANTHER" id="PTHR47425">
    <property type="entry name" value="FARB-RELATED"/>
    <property type="match status" value="1"/>
</dbReference>
<evidence type="ECO:0000313" key="5">
    <source>
        <dbReference type="EMBL" id="KAK0718430.1"/>
    </source>
</evidence>
<evidence type="ECO:0000256" key="2">
    <source>
        <dbReference type="ARBA" id="ARBA00023242"/>
    </source>
</evidence>
<dbReference type="GO" id="GO:0008270">
    <property type="term" value="F:zinc ion binding"/>
    <property type="evidence" value="ECO:0007669"/>
    <property type="project" value="InterPro"/>
</dbReference>
<feature type="domain" description="Zn(2)-C6 fungal-type" evidence="4">
    <location>
        <begin position="36"/>
        <end position="70"/>
    </location>
</feature>
<dbReference type="CDD" id="cd12148">
    <property type="entry name" value="fungal_TF_MHR"/>
    <property type="match status" value="1"/>
</dbReference>
<dbReference type="PROSITE" id="PS00463">
    <property type="entry name" value="ZN2_CY6_FUNGAL_1"/>
    <property type="match status" value="1"/>
</dbReference>
<dbReference type="Proteomes" id="UP001172101">
    <property type="component" value="Unassembled WGS sequence"/>
</dbReference>
<dbReference type="PANTHER" id="PTHR47425:SF2">
    <property type="entry name" value="FARB-RELATED"/>
    <property type="match status" value="1"/>
</dbReference>
<dbReference type="SUPFAM" id="SSF57701">
    <property type="entry name" value="Zn2/Cys6 DNA-binding domain"/>
    <property type="match status" value="1"/>
</dbReference>
<proteinExistence type="predicted"/>
<dbReference type="InterPro" id="IPR052761">
    <property type="entry name" value="Fungal_Detox/Toxin_TFs"/>
</dbReference>
<name>A0AA40DWR3_9PEZI</name>
<evidence type="ECO:0000259" key="4">
    <source>
        <dbReference type="PROSITE" id="PS50048"/>
    </source>
</evidence>
<keyword evidence="6" id="KW-1185">Reference proteome</keyword>
<dbReference type="GeneID" id="85327233"/>
<dbReference type="InterPro" id="IPR001138">
    <property type="entry name" value="Zn2Cys6_DnaBD"/>
</dbReference>
<dbReference type="EMBL" id="JAUIRO010000004">
    <property type="protein sequence ID" value="KAK0718430.1"/>
    <property type="molecule type" value="Genomic_DNA"/>
</dbReference>
<dbReference type="Pfam" id="PF04082">
    <property type="entry name" value="Fungal_trans"/>
    <property type="match status" value="1"/>
</dbReference>
<dbReference type="InterPro" id="IPR007219">
    <property type="entry name" value="XnlR_reg_dom"/>
</dbReference>
<feature type="region of interest" description="Disordered" evidence="3">
    <location>
        <begin position="1"/>
        <end position="26"/>
    </location>
</feature>
<keyword evidence="2" id="KW-0539">Nucleus</keyword>
<dbReference type="GO" id="GO:0000981">
    <property type="term" value="F:DNA-binding transcription factor activity, RNA polymerase II-specific"/>
    <property type="evidence" value="ECO:0007669"/>
    <property type="project" value="InterPro"/>
</dbReference>
<organism evidence="5 6">
    <name type="scientific">Lasiosphaeria miniovina</name>
    <dbReference type="NCBI Taxonomy" id="1954250"/>
    <lineage>
        <taxon>Eukaryota</taxon>
        <taxon>Fungi</taxon>
        <taxon>Dikarya</taxon>
        <taxon>Ascomycota</taxon>
        <taxon>Pezizomycotina</taxon>
        <taxon>Sordariomycetes</taxon>
        <taxon>Sordariomycetidae</taxon>
        <taxon>Sordariales</taxon>
        <taxon>Lasiosphaeriaceae</taxon>
        <taxon>Lasiosphaeria</taxon>
    </lineage>
</organism>
<evidence type="ECO:0000313" key="6">
    <source>
        <dbReference type="Proteomes" id="UP001172101"/>
    </source>
</evidence>
<comment type="caution">
    <text evidence="5">The sequence shown here is derived from an EMBL/GenBank/DDBJ whole genome shotgun (WGS) entry which is preliminary data.</text>
</comment>
<dbReference type="CDD" id="cd00067">
    <property type="entry name" value="GAL4"/>
    <property type="match status" value="1"/>
</dbReference>
<sequence length="723" mass="79963">MAGEKRPVSPRRRREKEAPAPSPGAFTYPPAKPTKACLPCRTRKVKCDAYLIGLPCSGCISRQCSESCLVSARKRRKRSAHCFLLLSGPSFDTYSRAGDTPSLSRASDAKPAAVDGADDQRHGSCQAQPRSMSDLLYCQDDRQPQMQLHYLDILKDAISCKSYSRIYGGVLQMRASLKPPQLDDVDREFLARKGVFDLPPRHHLDVLLKTYFERVYPYSPIVDRVDFLSKYASGTFSLFLLYAMLATASVTAPFHVISGCGFKDRSAAQAAFATRATLLHDLQFESDLLPMLQGSVILGAVIVERPTDKDFHYWLWNASRLAAKMDIYPNATRDLDGTPPAQSRLYRRICWILYCRENCHMIANPRSNLRHPNGDPNIKPITLADWETEESPKEFQSMVQPLTVRQKLSFTARCELAKIIGRLVSRCQLLDTNTDLTAAADPRQGTKLLDAWRMSLAEKLDFRGESPEADIHYAELRALSYRFEATACRQIRRRCLHADAKNEGQAEWARQRLRSAIFELDSITGRMLANGTLHMFPTTCITIMPALLALQIEAALDPSETDVVRSMSRIAIGQTMLVLTQLREIPAIKRAIPVFEAVLGKMKLYSPPNNNSTSLPAAVAAAPGAVSGAVVPAITPAEGKHLAGVLTNAVIAPQSPPPPPLPQQMVHGGVAGGFGLPPILTPPQDADVPPAVGDYELFQLSTSDEFDVDWWEPGQLDFASIMF</sequence>
<accession>A0AA40DWR3</accession>
<dbReference type="GO" id="GO:0003677">
    <property type="term" value="F:DNA binding"/>
    <property type="evidence" value="ECO:0007669"/>
    <property type="project" value="InterPro"/>
</dbReference>
<reference evidence="5" key="1">
    <citation type="submission" date="2023-06" db="EMBL/GenBank/DDBJ databases">
        <title>Genome-scale phylogeny and comparative genomics of the fungal order Sordariales.</title>
        <authorList>
            <consortium name="Lawrence Berkeley National Laboratory"/>
            <person name="Hensen N."/>
            <person name="Bonometti L."/>
            <person name="Westerberg I."/>
            <person name="Brannstrom I.O."/>
            <person name="Guillou S."/>
            <person name="Cros-Aarteil S."/>
            <person name="Calhoun S."/>
            <person name="Haridas S."/>
            <person name="Kuo A."/>
            <person name="Mondo S."/>
            <person name="Pangilinan J."/>
            <person name="Riley R."/>
            <person name="LaButti K."/>
            <person name="Andreopoulos B."/>
            <person name="Lipzen A."/>
            <person name="Chen C."/>
            <person name="Yanf M."/>
            <person name="Daum C."/>
            <person name="Ng V."/>
            <person name="Clum A."/>
            <person name="Steindorff A."/>
            <person name="Ohm R."/>
            <person name="Martin F."/>
            <person name="Silar P."/>
            <person name="Natvig D."/>
            <person name="Lalanne C."/>
            <person name="Gautier V."/>
            <person name="Ament-velasquez S.L."/>
            <person name="Kruys A."/>
            <person name="Hutchinson M.I."/>
            <person name="Powell A.J."/>
            <person name="Barry K."/>
            <person name="Miller A.N."/>
            <person name="Grigoriev I.V."/>
            <person name="Debuchy R."/>
            <person name="Gladieux P."/>
            <person name="Thoren M.H."/>
            <person name="Johannesson H."/>
        </authorList>
    </citation>
    <scope>NUCLEOTIDE SEQUENCE</scope>
    <source>
        <strain evidence="5">SMH2392-1A</strain>
    </source>
</reference>
<dbReference type="RefSeq" id="XP_060297223.1">
    <property type="nucleotide sequence ID" value="XM_060443963.1"/>
</dbReference>
<dbReference type="SMART" id="SM00066">
    <property type="entry name" value="GAL4"/>
    <property type="match status" value="1"/>
</dbReference>
<gene>
    <name evidence="5" type="ORF">B0T26DRAFT_741413</name>
</gene>
<evidence type="ECO:0000256" key="3">
    <source>
        <dbReference type="SAM" id="MobiDB-lite"/>
    </source>
</evidence>
<dbReference type="InterPro" id="IPR036864">
    <property type="entry name" value="Zn2-C6_fun-type_DNA-bd_sf"/>
</dbReference>
<feature type="region of interest" description="Disordered" evidence="3">
    <location>
        <begin position="96"/>
        <end position="128"/>
    </location>
</feature>
<protein>
    <recommendedName>
        <fullName evidence="4">Zn(2)-C6 fungal-type domain-containing protein</fullName>
    </recommendedName>
</protein>
<keyword evidence="1" id="KW-0479">Metal-binding</keyword>
<dbReference type="AlphaFoldDB" id="A0AA40DWR3"/>
<dbReference type="PROSITE" id="PS50048">
    <property type="entry name" value="ZN2_CY6_FUNGAL_2"/>
    <property type="match status" value="1"/>
</dbReference>